<sequence>MKKSEWSDREIVRLLRQMPIIQDHRNPRDIYDNLSLKKRKMFSWVLPSIATAAALFLFLILG</sequence>
<keyword evidence="1" id="KW-0812">Transmembrane</keyword>
<comment type="caution">
    <text evidence="2">The sequence shown here is derived from an EMBL/GenBank/DDBJ whole genome shotgun (WGS) entry which is preliminary data.</text>
</comment>
<name>A0AAJ2NSF5_ALKPS</name>
<protein>
    <submittedName>
        <fullName evidence="2">Negative regulator of sigma-X activity</fullName>
    </submittedName>
</protein>
<evidence type="ECO:0000256" key="1">
    <source>
        <dbReference type="SAM" id="Phobius"/>
    </source>
</evidence>
<evidence type="ECO:0000313" key="3">
    <source>
        <dbReference type="Proteomes" id="UP001285636"/>
    </source>
</evidence>
<evidence type="ECO:0000313" key="2">
    <source>
        <dbReference type="EMBL" id="MDV2887869.1"/>
    </source>
</evidence>
<dbReference type="AlphaFoldDB" id="A0AAJ2NSF5"/>
<proteinExistence type="predicted"/>
<feature type="transmembrane region" description="Helical" evidence="1">
    <location>
        <begin position="41"/>
        <end position="61"/>
    </location>
</feature>
<accession>A0AAJ2NSF5</accession>
<organism evidence="2 3">
    <name type="scientific">Alkalihalophilus pseudofirmus</name>
    <name type="common">Bacillus pseudofirmus</name>
    <dbReference type="NCBI Taxonomy" id="79885"/>
    <lineage>
        <taxon>Bacteria</taxon>
        <taxon>Bacillati</taxon>
        <taxon>Bacillota</taxon>
        <taxon>Bacilli</taxon>
        <taxon>Bacillales</taxon>
        <taxon>Bacillaceae</taxon>
        <taxon>Alkalihalophilus</taxon>
    </lineage>
</organism>
<dbReference type="Proteomes" id="UP001285636">
    <property type="component" value="Unassembled WGS sequence"/>
</dbReference>
<dbReference type="EMBL" id="JAWJAY010000587">
    <property type="protein sequence ID" value="MDV2887869.1"/>
    <property type="molecule type" value="Genomic_DNA"/>
</dbReference>
<reference evidence="2" key="1">
    <citation type="submission" date="2023-10" db="EMBL/GenBank/DDBJ databases">
        <title>Screening of Alkalihalophilus pseudofirmusBZ-TG-HK211 and Its Alleviation of Salt Stress on Rapeseed Growth.</title>
        <authorList>
            <person name="Zhao B."/>
            <person name="Guo T."/>
        </authorList>
    </citation>
    <scope>NUCLEOTIDE SEQUENCE</scope>
    <source>
        <strain evidence="2">BZ-TG-HK211</strain>
    </source>
</reference>
<keyword evidence="1" id="KW-1133">Transmembrane helix</keyword>
<feature type="non-terminal residue" evidence="2">
    <location>
        <position position="62"/>
    </location>
</feature>
<keyword evidence="1" id="KW-0472">Membrane</keyword>
<gene>
    <name evidence="2" type="ORF">RYX45_22130</name>
</gene>